<dbReference type="RefSeq" id="XP_003061406.1">
    <property type="nucleotide sequence ID" value="XM_003061360.1"/>
</dbReference>
<name>C1N0K8_MICPC</name>
<dbReference type="OMA" id="FYMCCDG"/>
<evidence type="ECO:0000313" key="3">
    <source>
        <dbReference type="Proteomes" id="UP000001876"/>
    </source>
</evidence>
<evidence type="ECO:0000313" key="2">
    <source>
        <dbReference type="EMBL" id="EEH54036.1"/>
    </source>
</evidence>
<keyword evidence="3" id="KW-1185">Reference proteome</keyword>
<accession>C1N0K8</accession>
<dbReference type="EMBL" id="GG663744">
    <property type="protein sequence ID" value="EEH54036.1"/>
    <property type="molecule type" value="Genomic_DNA"/>
</dbReference>
<feature type="compositionally biased region" description="Basic residues" evidence="1">
    <location>
        <begin position="23"/>
        <end position="41"/>
    </location>
</feature>
<dbReference type="KEGG" id="mpp:MICPUCDRAFT_51057"/>
<organism evidence="3">
    <name type="scientific">Micromonas pusilla (strain CCMP1545)</name>
    <name type="common">Picoplanktonic green alga</name>
    <dbReference type="NCBI Taxonomy" id="564608"/>
    <lineage>
        <taxon>Eukaryota</taxon>
        <taxon>Viridiplantae</taxon>
        <taxon>Chlorophyta</taxon>
        <taxon>Mamiellophyceae</taxon>
        <taxon>Mamiellales</taxon>
        <taxon>Mamiellaceae</taxon>
        <taxon>Micromonas</taxon>
    </lineage>
</organism>
<dbReference type="GeneID" id="9687098"/>
<gene>
    <name evidence="2" type="ORF">MICPUCDRAFT_51057</name>
</gene>
<reference evidence="2 3" key="1">
    <citation type="journal article" date="2009" name="Science">
        <title>Green evolution and dynamic adaptations revealed by genomes of the marine picoeukaryotes Micromonas.</title>
        <authorList>
            <person name="Worden A.Z."/>
            <person name="Lee J.H."/>
            <person name="Mock T."/>
            <person name="Rouze P."/>
            <person name="Simmons M.P."/>
            <person name="Aerts A.L."/>
            <person name="Allen A.E."/>
            <person name="Cuvelier M.L."/>
            <person name="Derelle E."/>
            <person name="Everett M.V."/>
            <person name="Foulon E."/>
            <person name="Grimwood J."/>
            <person name="Gundlach H."/>
            <person name="Henrissat B."/>
            <person name="Napoli C."/>
            <person name="McDonald S.M."/>
            <person name="Parker M.S."/>
            <person name="Rombauts S."/>
            <person name="Salamov A."/>
            <person name="Von Dassow P."/>
            <person name="Badger J.H."/>
            <person name="Coutinho P.M."/>
            <person name="Demir E."/>
            <person name="Dubchak I."/>
            <person name="Gentemann C."/>
            <person name="Eikrem W."/>
            <person name="Gready J.E."/>
            <person name="John U."/>
            <person name="Lanier W."/>
            <person name="Lindquist E.A."/>
            <person name="Lucas S."/>
            <person name="Mayer K.F."/>
            <person name="Moreau H."/>
            <person name="Not F."/>
            <person name="Otillar R."/>
            <person name="Panaud O."/>
            <person name="Pangilinan J."/>
            <person name="Paulsen I."/>
            <person name="Piegu B."/>
            <person name="Poliakov A."/>
            <person name="Robbens S."/>
            <person name="Schmutz J."/>
            <person name="Toulza E."/>
            <person name="Wyss T."/>
            <person name="Zelensky A."/>
            <person name="Zhou K."/>
            <person name="Armbrust E.V."/>
            <person name="Bhattacharya D."/>
            <person name="Goodenough U.W."/>
            <person name="Van de Peer Y."/>
            <person name="Grigoriev I.V."/>
        </authorList>
    </citation>
    <scope>NUCLEOTIDE SEQUENCE [LARGE SCALE GENOMIC DNA]</scope>
    <source>
        <strain evidence="2 3">CCMP1545</strain>
    </source>
</reference>
<proteinExistence type="predicted"/>
<evidence type="ECO:0000256" key="1">
    <source>
        <dbReference type="SAM" id="MobiDB-lite"/>
    </source>
</evidence>
<sequence length="191" mass="21491">MATLSSGATRSLARGTRALRGGASRRRARPTPTPTRHRRRGTPAMAFLPNLIPNPNYRWGDDENPSGPPRGGTVDEVLFAHDKWRVGHEHGVDDHDVIYRSFRCRDAKTGHALLESLQDALYSDNERGCRIRRETQGMFYMCCDGVRVRLNEPKHEVLVEVPMPAETNAQLAECRKTLGTVETVAKKHHSR</sequence>
<dbReference type="AlphaFoldDB" id="C1N0K8"/>
<dbReference type="OrthoDB" id="496699at2759"/>
<dbReference type="Proteomes" id="UP000001876">
    <property type="component" value="Unassembled WGS sequence"/>
</dbReference>
<feature type="region of interest" description="Disordered" evidence="1">
    <location>
        <begin position="1"/>
        <end position="43"/>
    </location>
</feature>
<feature type="compositionally biased region" description="Low complexity" evidence="1">
    <location>
        <begin position="7"/>
        <end position="22"/>
    </location>
</feature>
<protein>
    <submittedName>
        <fullName evidence="2">Predicted protein</fullName>
    </submittedName>
</protein>